<dbReference type="AlphaFoldDB" id="A0A4R2EQM4"/>
<sequence>MLATVKFMVNEEVKALIALIDDPSPDVFEAVSQRLFELGRDAIPSLEEFWAHSATERQQRLIENVLQRINDNLMGDEVQRWVDSRCSNIIEGAHLVALLLFPELQLADLKDQVEQMSKEVWLGISSNLTAFEKVKVINHVLYEKYHFSPDPLNLFAPHYFALNHVILTQKGNPLSLSLLYMAVGQQLGMPIYGISLPRNFILAYKDPYHGDDEGLPVSQRVLFYINPFNRGSVLSKKEIDYYLNQIKEAPQESYYLPCDNRTSIVKILENLKLVYEQAKNDVQVHRIEMILNKLA</sequence>
<evidence type="ECO:0000313" key="4">
    <source>
        <dbReference type="Proteomes" id="UP000294830"/>
    </source>
</evidence>
<dbReference type="PANTHER" id="PTHR31350:SF21">
    <property type="entry name" value="F-BOX ONLY PROTEIN 21"/>
    <property type="match status" value="1"/>
</dbReference>
<evidence type="ECO:0000313" key="3">
    <source>
        <dbReference type="EMBL" id="TCN70687.1"/>
    </source>
</evidence>
<comment type="caution">
    <text evidence="3">The sequence shown here is derived from an EMBL/GenBank/DDBJ whole genome shotgun (WGS) entry which is preliminary data.</text>
</comment>
<dbReference type="Pfam" id="PF13369">
    <property type="entry name" value="Transglut_core2"/>
    <property type="match status" value="1"/>
</dbReference>
<keyword evidence="4" id="KW-1185">Reference proteome</keyword>
<name>A0A4R2EQM4_9BACT</name>
<evidence type="ECO:0000259" key="2">
    <source>
        <dbReference type="Pfam" id="PF13369"/>
    </source>
</evidence>
<reference evidence="3 4" key="1">
    <citation type="submission" date="2019-03" db="EMBL/GenBank/DDBJ databases">
        <title>Genomic Encyclopedia of Archaeal and Bacterial Type Strains, Phase II (KMG-II): from individual species to whole genera.</title>
        <authorList>
            <person name="Goeker M."/>
        </authorList>
    </citation>
    <scope>NUCLEOTIDE SEQUENCE [LARGE SCALE GENOMIC DNA]</scope>
    <source>
        <strain evidence="3 4">RL-C</strain>
    </source>
</reference>
<dbReference type="EMBL" id="SLWB01000003">
    <property type="protein sequence ID" value="TCN70687.1"/>
    <property type="molecule type" value="Genomic_DNA"/>
</dbReference>
<dbReference type="InterPro" id="IPR032698">
    <property type="entry name" value="SirB1_N"/>
</dbReference>
<accession>A0A4R2EQM4</accession>
<dbReference type="PANTHER" id="PTHR31350">
    <property type="entry name" value="SI:DKEY-261L7.2"/>
    <property type="match status" value="1"/>
</dbReference>
<organism evidence="3 4">
    <name type="scientific">Acetobacteroides hydrogenigenes</name>
    <dbReference type="NCBI Taxonomy" id="979970"/>
    <lineage>
        <taxon>Bacteria</taxon>
        <taxon>Pseudomonadati</taxon>
        <taxon>Bacteroidota</taxon>
        <taxon>Bacteroidia</taxon>
        <taxon>Bacteroidales</taxon>
        <taxon>Rikenellaceae</taxon>
        <taxon>Acetobacteroides</taxon>
    </lineage>
</organism>
<protein>
    <submittedName>
        <fullName evidence="3">Transglutaminase superfamily protein</fullName>
    </submittedName>
</protein>
<comment type="similarity">
    <text evidence="1">Belongs to the UPF0162 family.</text>
</comment>
<gene>
    <name evidence="3" type="ORF">CLV25_103211</name>
</gene>
<dbReference type="Proteomes" id="UP000294830">
    <property type="component" value="Unassembled WGS sequence"/>
</dbReference>
<proteinExistence type="inferred from homology"/>
<feature type="domain" description="Protein SirB1 N-terminal" evidence="2">
    <location>
        <begin position="109"/>
        <end position="268"/>
    </location>
</feature>
<evidence type="ECO:0000256" key="1">
    <source>
        <dbReference type="ARBA" id="ARBA00007100"/>
    </source>
</evidence>